<evidence type="ECO:0000259" key="6">
    <source>
        <dbReference type="PROSITE" id="PS50949"/>
    </source>
</evidence>
<dbReference type="Gene3D" id="3.40.640.10">
    <property type="entry name" value="Type I PLP-dependent aspartate aminotransferase-like (Major domain)"/>
    <property type="match status" value="1"/>
</dbReference>
<comment type="caution">
    <text evidence="7">The sequence shown here is derived from an EMBL/GenBank/DDBJ whole genome shotgun (WGS) entry which is preliminary data.</text>
</comment>
<keyword evidence="7" id="KW-0808">Transferase</keyword>
<evidence type="ECO:0000256" key="3">
    <source>
        <dbReference type="ARBA" id="ARBA00023015"/>
    </source>
</evidence>
<accession>A0A323V7S2</accession>
<dbReference type="GO" id="GO:0003700">
    <property type="term" value="F:DNA-binding transcription factor activity"/>
    <property type="evidence" value="ECO:0007669"/>
    <property type="project" value="InterPro"/>
</dbReference>
<reference evidence="7 8" key="1">
    <citation type="submission" date="2018-06" db="EMBL/GenBank/DDBJ databases">
        <title>Draft genome sequence of Modestobacter versicolor CP153-2.</title>
        <authorList>
            <person name="Gundlapally S.R."/>
        </authorList>
    </citation>
    <scope>NUCLEOTIDE SEQUENCE [LARGE SCALE GENOMIC DNA]</scope>
    <source>
        <strain evidence="7 8">CP153-2</strain>
    </source>
</reference>
<dbReference type="CDD" id="cd00609">
    <property type="entry name" value="AAT_like"/>
    <property type="match status" value="1"/>
</dbReference>
<dbReference type="GO" id="GO:0008483">
    <property type="term" value="F:transaminase activity"/>
    <property type="evidence" value="ECO:0007669"/>
    <property type="project" value="UniProtKB-KW"/>
</dbReference>
<dbReference type="Gene3D" id="1.10.10.10">
    <property type="entry name" value="Winged helix-like DNA-binding domain superfamily/Winged helix DNA-binding domain"/>
    <property type="match status" value="1"/>
</dbReference>
<dbReference type="Proteomes" id="UP000247602">
    <property type="component" value="Unassembled WGS sequence"/>
</dbReference>
<dbReference type="Pfam" id="PF00392">
    <property type="entry name" value="GntR"/>
    <property type="match status" value="1"/>
</dbReference>
<keyword evidence="5" id="KW-0804">Transcription</keyword>
<gene>
    <name evidence="7" type="ORF">DMO24_17355</name>
</gene>
<evidence type="ECO:0000256" key="2">
    <source>
        <dbReference type="ARBA" id="ARBA00022898"/>
    </source>
</evidence>
<dbReference type="GO" id="GO:0003677">
    <property type="term" value="F:DNA binding"/>
    <property type="evidence" value="ECO:0007669"/>
    <property type="project" value="UniProtKB-KW"/>
</dbReference>
<dbReference type="EMBL" id="QKNV01000226">
    <property type="protein sequence ID" value="PZA20080.1"/>
    <property type="molecule type" value="Genomic_DNA"/>
</dbReference>
<dbReference type="CDD" id="cd07377">
    <property type="entry name" value="WHTH_GntR"/>
    <property type="match status" value="1"/>
</dbReference>
<keyword evidence="2" id="KW-0663">Pyridoxal phosphate</keyword>
<dbReference type="InterPro" id="IPR004839">
    <property type="entry name" value="Aminotransferase_I/II_large"/>
</dbReference>
<dbReference type="SUPFAM" id="SSF53383">
    <property type="entry name" value="PLP-dependent transferases"/>
    <property type="match status" value="1"/>
</dbReference>
<keyword evidence="3" id="KW-0805">Transcription regulation</keyword>
<dbReference type="AlphaFoldDB" id="A0A323V7S2"/>
<proteinExistence type="inferred from homology"/>
<dbReference type="GO" id="GO:0030170">
    <property type="term" value="F:pyridoxal phosphate binding"/>
    <property type="evidence" value="ECO:0007669"/>
    <property type="project" value="InterPro"/>
</dbReference>
<dbReference type="SMART" id="SM00345">
    <property type="entry name" value="HTH_GNTR"/>
    <property type="match status" value="1"/>
</dbReference>
<dbReference type="InterPro" id="IPR000524">
    <property type="entry name" value="Tscrpt_reg_HTH_GntR"/>
</dbReference>
<sequence length="484" mass="50450">MPPVLDQSTPAQELASLVGSVAALPAPRYAGLARRIRELVLAGQLPAGTRLPAERDLAAVLDTSRVTIASAYRVLREEGWARTRHGSGTVVEVPVPGGTADAGWLPRATPGLIDLAHAAPPAAPQLLPAYARALEQLPALTDGNGYSPNGLPELREAIAARFTGRGLPTDPEQVVVTAGVGDATALVLDLLLEPGDRVLVTHPTYAGSLRMVEAGNGRLVPVPTDPAAPDDLVPAAHAAARQSAPRVALLEPDFANPTGARLSAAGRRRLAATLWQQGVLAVVDEVSAELHFDDDPLPPYAAGLPDAAVVTVGGLSKAVWGGLRIGWLRTDAALADRLGLAYARRQLSVGLLDQLAATLLLRDLDAVLAGRREELRTQRDELLAALAERLPDWEVLPPAGGLSLWCRLPPGLSSAALAAGAAPHGLLLAEGRAFGTGYAFDDHLRLPYTRPAGELRAAVEVLATLSGSLRAGTAHAVVRSRTVV</sequence>
<evidence type="ECO:0000256" key="5">
    <source>
        <dbReference type="ARBA" id="ARBA00023163"/>
    </source>
</evidence>
<name>A0A323V7S2_9ACTN</name>
<dbReference type="PROSITE" id="PS50949">
    <property type="entry name" value="HTH_GNTR"/>
    <property type="match status" value="1"/>
</dbReference>
<dbReference type="RefSeq" id="WP_110553427.1">
    <property type="nucleotide sequence ID" value="NZ_QKNV01000226.1"/>
</dbReference>
<keyword evidence="4" id="KW-0238">DNA-binding</keyword>
<evidence type="ECO:0000313" key="7">
    <source>
        <dbReference type="EMBL" id="PZA20080.1"/>
    </source>
</evidence>
<feature type="domain" description="HTH gntR-type" evidence="6">
    <location>
        <begin position="26"/>
        <end position="94"/>
    </location>
</feature>
<evidence type="ECO:0000313" key="8">
    <source>
        <dbReference type="Proteomes" id="UP000247602"/>
    </source>
</evidence>
<dbReference type="Pfam" id="PF00155">
    <property type="entry name" value="Aminotran_1_2"/>
    <property type="match status" value="1"/>
</dbReference>
<evidence type="ECO:0000256" key="4">
    <source>
        <dbReference type="ARBA" id="ARBA00023125"/>
    </source>
</evidence>
<dbReference type="PANTHER" id="PTHR46577:SF1">
    <property type="entry name" value="HTH-TYPE TRANSCRIPTIONAL REGULATORY PROTEIN GABR"/>
    <property type="match status" value="1"/>
</dbReference>
<dbReference type="InterPro" id="IPR015422">
    <property type="entry name" value="PyrdxlP-dep_Trfase_small"/>
</dbReference>
<dbReference type="InterPro" id="IPR015421">
    <property type="entry name" value="PyrdxlP-dep_Trfase_major"/>
</dbReference>
<protein>
    <submittedName>
        <fullName evidence="7">PLP-dependent aminotransferase family protein</fullName>
    </submittedName>
</protein>
<comment type="similarity">
    <text evidence="1">In the C-terminal section; belongs to the class-I pyridoxal-phosphate-dependent aminotransferase family.</text>
</comment>
<dbReference type="SUPFAM" id="SSF46785">
    <property type="entry name" value="Winged helix' DNA-binding domain"/>
    <property type="match status" value="1"/>
</dbReference>
<dbReference type="Gene3D" id="3.90.1150.10">
    <property type="entry name" value="Aspartate Aminotransferase, domain 1"/>
    <property type="match status" value="1"/>
</dbReference>
<dbReference type="OrthoDB" id="199743at2"/>
<dbReference type="InterPro" id="IPR015424">
    <property type="entry name" value="PyrdxlP-dep_Trfase"/>
</dbReference>
<evidence type="ECO:0000256" key="1">
    <source>
        <dbReference type="ARBA" id="ARBA00005384"/>
    </source>
</evidence>
<keyword evidence="8" id="KW-1185">Reference proteome</keyword>
<dbReference type="InterPro" id="IPR051446">
    <property type="entry name" value="HTH_trans_reg/aminotransferase"/>
</dbReference>
<dbReference type="InterPro" id="IPR036390">
    <property type="entry name" value="WH_DNA-bd_sf"/>
</dbReference>
<dbReference type="PANTHER" id="PTHR46577">
    <property type="entry name" value="HTH-TYPE TRANSCRIPTIONAL REGULATORY PROTEIN GABR"/>
    <property type="match status" value="1"/>
</dbReference>
<keyword evidence="7" id="KW-0032">Aminotransferase</keyword>
<organism evidence="7 8">
    <name type="scientific">Modestobacter versicolor</name>
    <dbReference type="NCBI Taxonomy" id="429133"/>
    <lineage>
        <taxon>Bacteria</taxon>
        <taxon>Bacillati</taxon>
        <taxon>Actinomycetota</taxon>
        <taxon>Actinomycetes</taxon>
        <taxon>Geodermatophilales</taxon>
        <taxon>Geodermatophilaceae</taxon>
        <taxon>Modestobacter</taxon>
    </lineage>
</organism>
<dbReference type="InterPro" id="IPR036388">
    <property type="entry name" value="WH-like_DNA-bd_sf"/>
</dbReference>